<dbReference type="Proteomes" id="UP000436822">
    <property type="component" value="Unassembled WGS sequence"/>
</dbReference>
<keyword evidence="2" id="KW-1185">Reference proteome</keyword>
<protein>
    <submittedName>
        <fullName evidence="1">Uncharacterized protein</fullName>
    </submittedName>
</protein>
<reference evidence="1 2" key="1">
    <citation type="submission" date="2019-12" db="EMBL/GenBank/DDBJ databases">
        <title>Litoreibacter badius sp. nov., a novel bacteriochlorophyll a-containing bacterium in the genus Litoreibacter.</title>
        <authorList>
            <person name="Kanamuro M."/>
            <person name="Takabe Y."/>
            <person name="Mori K."/>
            <person name="Takaichi S."/>
            <person name="Hanada S."/>
        </authorList>
    </citation>
    <scope>NUCLEOTIDE SEQUENCE [LARGE SCALE GENOMIC DNA]</scope>
    <source>
        <strain evidence="1 2">K6</strain>
    </source>
</reference>
<accession>A0A6N6JAU6</accession>
<sequence>MLFETVCMAGLGNPAKSTSLLESSDLERISDTSEGGTRYFSEPNWIYAVTGTTTSEFVSLGKAKYDYCYVTTTSVSVGEVEEIQSLMAEKYIGRTTTYSVRRNSSRTTLRAEKPVAGRKVYIVSGPKPTQTAGPIYSSIELQQIR</sequence>
<name>A0A6N6JAU6_9RHOB</name>
<organism evidence="1 2">
    <name type="scientific">Litoreibacter roseus</name>
    <dbReference type="NCBI Taxonomy" id="2601869"/>
    <lineage>
        <taxon>Bacteria</taxon>
        <taxon>Pseudomonadati</taxon>
        <taxon>Pseudomonadota</taxon>
        <taxon>Alphaproteobacteria</taxon>
        <taxon>Rhodobacterales</taxon>
        <taxon>Roseobacteraceae</taxon>
        <taxon>Litoreibacter</taxon>
    </lineage>
</organism>
<proteinExistence type="predicted"/>
<dbReference type="EMBL" id="BLJE01000001">
    <property type="protein sequence ID" value="GFE63256.1"/>
    <property type="molecule type" value="Genomic_DNA"/>
</dbReference>
<evidence type="ECO:0000313" key="1">
    <source>
        <dbReference type="EMBL" id="GFE63256.1"/>
    </source>
</evidence>
<gene>
    <name evidence="1" type="ORF">KIN_03300</name>
</gene>
<dbReference type="AlphaFoldDB" id="A0A6N6JAU6"/>
<evidence type="ECO:0000313" key="2">
    <source>
        <dbReference type="Proteomes" id="UP000436822"/>
    </source>
</evidence>
<comment type="caution">
    <text evidence="1">The sequence shown here is derived from an EMBL/GenBank/DDBJ whole genome shotgun (WGS) entry which is preliminary data.</text>
</comment>